<feature type="compositionally biased region" description="Basic and acidic residues" evidence="1">
    <location>
        <begin position="138"/>
        <end position="155"/>
    </location>
</feature>
<comment type="caution">
    <text evidence="2">The sequence shown here is derived from an EMBL/GenBank/DDBJ whole genome shotgun (WGS) entry which is preliminary data.</text>
</comment>
<evidence type="ECO:0000313" key="3">
    <source>
        <dbReference type="Proteomes" id="UP001642540"/>
    </source>
</evidence>
<dbReference type="Proteomes" id="UP001642540">
    <property type="component" value="Unassembled WGS sequence"/>
</dbReference>
<dbReference type="EMBL" id="CAXLJM020000038">
    <property type="protein sequence ID" value="CAL8106451.1"/>
    <property type="molecule type" value="Genomic_DNA"/>
</dbReference>
<evidence type="ECO:0000256" key="1">
    <source>
        <dbReference type="SAM" id="MobiDB-lite"/>
    </source>
</evidence>
<organism evidence="2 3">
    <name type="scientific">Orchesella dallaii</name>
    <dbReference type="NCBI Taxonomy" id="48710"/>
    <lineage>
        <taxon>Eukaryota</taxon>
        <taxon>Metazoa</taxon>
        <taxon>Ecdysozoa</taxon>
        <taxon>Arthropoda</taxon>
        <taxon>Hexapoda</taxon>
        <taxon>Collembola</taxon>
        <taxon>Entomobryomorpha</taxon>
        <taxon>Entomobryoidea</taxon>
        <taxon>Orchesellidae</taxon>
        <taxon>Orchesellinae</taxon>
        <taxon>Orchesella</taxon>
    </lineage>
</organism>
<feature type="compositionally biased region" description="Basic and acidic residues" evidence="1">
    <location>
        <begin position="101"/>
        <end position="115"/>
    </location>
</feature>
<accession>A0ABP1QKE7</accession>
<feature type="region of interest" description="Disordered" evidence="1">
    <location>
        <begin position="80"/>
        <end position="115"/>
    </location>
</feature>
<feature type="compositionally biased region" description="Basic and acidic residues" evidence="1">
    <location>
        <begin position="163"/>
        <end position="176"/>
    </location>
</feature>
<feature type="region of interest" description="Disordered" evidence="1">
    <location>
        <begin position="138"/>
        <end position="213"/>
    </location>
</feature>
<proteinExistence type="predicted"/>
<feature type="compositionally biased region" description="Polar residues" evidence="1">
    <location>
        <begin position="84"/>
        <end position="100"/>
    </location>
</feature>
<reference evidence="2 3" key="1">
    <citation type="submission" date="2024-08" db="EMBL/GenBank/DDBJ databases">
        <authorList>
            <person name="Cucini C."/>
            <person name="Frati F."/>
        </authorList>
    </citation>
    <scope>NUCLEOTIDE SEQUENCE [LARGE SCALE GENOMIC DNA]</scope>
</reference>
<sequence>MERLTSDQEVLPKMCSWGLWKTFVTLLLTLSYLELTTQAFPSGVHVDGYREEEVPIYPFQQYIQVRKTYTVEHIPLYDNDGAGESSNNLQTSATNHNSGESNEHEASDSDDDRDHYVVPKLREKIEDYKKHEVYEEKGYGDSDYDHKSYGVKEGYRNPYPSENNHDHDGAGSRRSETAASESSPRKRANKNGRRSYRRALGPPVPSLHTPDGTSTKLLEYAAATQYDKDAHEKGIYAARDNIYCPEVIDFDLSSKSMRMGKGHRGGKPRLKGLGSKITCLKNKYFGAEPLPRAIFPSPSESRQSVIEMPSFESFFKMIRTNVNSMQPFRHY</sequence>
<name>A0ABP1QKE7_9HEXA</name>
<feature type="compositionally biased region" description="Basic residues" evidence="1">
    <location>
        <begin position="185"/>
        <end position="197"/>
    </location>
</feature>
<protein>
    <submittedName>
        <fullName evidence="2">Uncharacterized protein</fullName>
    </submittedName>
</protein>
<evidence type="ECO:0000313" key="2">
    <source>
        <dbReference type="EMBL" id="CAL8106451.1"/>
    </source>
</evidence>
<keyword evidence="3" id="KW-1185">Reference proteome</keyword>
<gene>
    <name evidence="2" type="ORF">ODALV1_LOCUS12360</name>
</gene>